<gene>
    <name evidence="2" type="ORF">Q5P01_018373</name>
</gene>
<evidence type="ECO:0000256" key="1">
    <source>
        <dbReference type="SAM" id="MobiDB-lite"/>
    </source>
</evidence>
<feature type="compositionally biased region" description="Polar residues" evidence="1">
    <location>
        <begin position="44"/>
        <end position="58"/>
    </location>
</feature>
<evidence type="ECO:0000313" key="2">
    <source>
        <dbReference type="EMBL" id="KAK2830442.1"/>
    </source>
</evidence>
<dbReference type="EMBL" id="JAUPFM010000014">
    <property type="protein sequence ID" value="KAK2830442.1"/>
    <property type="molecule type" value="Genomic_DNA"/>
</dbReference>
<reference evidence="2" key="1">
    <citation type="submission" date="2023-07" db="EMBL/GenBank/DDBJ databases">
        <title>Chromosome-level Genome Assembly of Striped Snakehead (Channa striata).</title>
        <authorList>
            <person name="Liu H."/>
        </authorList>
    </citation>
    <scope>NUCLEOTIDE SEQUENCE</scope>
    <source>
        <strain evidence="2">Gz</strain>
        <tissue evidence="2">Muscle</tissue>
    </source>
</reference>
<feature type="compositionally biased region" description="Low complexity" evidence="1">
    <location>
        <begin position="59"/>
        <end position="72"/>
    </location>
</feature>
<keyword evidence="3" id="KW-1185">Reference proteome</keyword>
<accession>A0AA88M7A8</accession>
<evidence type="ECO:0000313" key="3">
    <source>
        <dbReference type="Proteomes" id="UP001187415"/>
    </source>
</evidence>
<feature type="region of interest" description="Disordered" evidence="1">
    <location>
        <begin position="44"/>
        <end position="72"/>
    </location>
</feature>
<dbReference type="Proteomes" id="UP001187415">
    <property type="component" value="Unassembled WGS sequence"/>
</dbReference>
<proteinExistence type="predicted"/>
<dbReference type="AlphaFoldDB" id="A0AA88M7A8"/>
<organism evidence="2 3">
    <name type="scientific">Channa striata</name>
    <name type="common">Snakehead murrel</name>
    <name type="synonym">Ophicephalus striatus</name>
    <dbReference type="NCBI Taxonomy" id="64152"/>
    <lineage>
        <taxon>Eukaryota</taxon>
        <taxon>Metazoa</taxon>
        <taxon>Chordata</taxon>
        <taxon>Craniata</taxon>
        <taxon>Vertebrata</taxon>
        <taxon>Euteleostomi</taxon>
        <taxon>Actinopterygii</taxon>
        <taxon>Neopterygii</taxon>
        <taxon>Teleostei</taxon>
        <taxon>Neoteleostei</taxon>
        <taxon>Acanthomorphata</taxon>
        <taxon>Anabantaria</taxon>
        <taxon>Anabantiformes</taxon>
        <taxon>Channoidei</taxon>
        <taxon>Channidae</taxon>
        <taxon>Channa</taxon>
    </lineage>
</organism>
<name>A0AA88M7A8_CHASR</name>
<comment type="caution">
    <text evidence="2">The sequence shown here is derived from an EMBL/GenBank/DDBJ whole genome shotgun (WGS) entry which is preliminary data.</text>
</comment>
<protein>
    <submittedName>
        <fullName evidence="2">Uncharacterized protein</fullName>
    </submittedName>
</protein>
<sequence>MDINILSLLKNYSPHDLAALYQQWGFVDPRIDSQAMLQLNGNFGNEVHSSTEASKQVNSHSTSSSGSLHKGM</sequence>